<evidence type="ECO:0000313" key="4">
    <source>
        <dbReference type="RefSeq" id="XP_033568311.1"/>
    </source>
</evidence>
<reference evidence="4" key="2">
    <citation type="submission" date="2020-04" db="EMBL/GenBank/DDBJ databases">
        <authorList>
            <consortium name="NCBI Genome Project"/>
        </authorList>
    </citation>
    <scope>NUCLEOTIDE SEQUENCE</scope>
    <source>
        <strain evidence="4">CBS 304.34</strain>
    </source>
</reference>
<evidence type="ECO:0000313" key="3">
    <source>
        <dbReference type="Proteomes" id="UP000504636"/>
    </source>
</evidence>
<dbReference type="OrthoDB" id="3790821at2759"/>
<accession>A0A6A6Y0L2</accession>
<dbReference type="Proteomes" id="UP000504636">
    <property type="component" value="Unplaced"/>
</dbReference>
<sequence length="177" mass="19666">MIYPYLLNHPPINDPEWGYEIPGEPASSKSTSPGCPHSSSLSSRSPELNMRFELAPFHHSPQQFETAMPTPQPTPKSCHCLESIIFLLEDVDMAITTTQGSTPAAALASRQEAVTCCQRLLKCLECITRVETLIPCEKLVTLCSIAVKRFVEQLQRREVDSQVDLFFWDGSAIALSD</sequence>
<organism evidence="2">
    <name type="scientific">Mytilinidion resinicola</name>
    <dbReference type="NCBI Taxonomy" id="574789"/>
    <lineage>
        <taxon>Eukaryota</taxon>
        <taxon>Fungi</taxon>
        <taxon>Dikarya</taxon>
        <taxon>Ascomycota</taxon>
        <taxon>Pezizomycotina</taxon>
        <taxon>Dothideomycetes</taxon>
        <taxon>Pleosporomycetidae</taxon>
        <taxon>Mytilinidiales</taxon>
        <taxon>Mytilinidiaceae</taxon>
        <taxon>Mytilinidion</taxon>
    </lineage>
</organism>
<evidence type="ECO:0000256" key="1">
    <source>
        <dbReference type="SAM" id="MobiDB-lite"/>
    </source>
</evidence>
<proteinExistence type="predicted"/>
<feature type="region of interest" description="Disordered" evidence="1">
    <location>
        <begin position="18"/>
        <end position="45"/>
    </location>
</feature>
<evidence type="ECO:0000313" key="2">
    <source>
        <dbReference type="EMBL" id="KAF2801347.1"/>
    </source>
</evidence>
<protein>
    <submittedName>
        <fullName evidence="2 4">Uncharacterized protein</fullName>
    </submittedName>
</protein>
<keyword evidence="3" id="KW-1185">Reference proteome</keyword>
<dbReference type="AlphaFoldDB" id="A0A6A6Y0L2"/>
<feature type="compositionally biased region" description="Low complexity" evidence="1">
    <location>
        <begin position="27"/>
        <end position="45"/>
    </location>
</feature>
<name>A0A6A6Y0L2_9PEZI</name>
<dbReference type="RefSeq" id="XP_033568311.1">
    <property type="nucleotide sequence ID" value="XM_033721554.1"/>
</dbReference>
<dbReference type="EMBL" id="MU003731">
    <property type="protein sequence ID" value="KAF2801347.1"/>
    <property type="molecule type" value="Genomic_DNA"/>
</dbReference>
<reference evidence="4" key="3">
    <citation type="submission" date="2025-04" db="UniProtKB">
        <authorList>
            <consortium name="RefSeq"/>
        </authorList>
    </citation>
    <scope>IDENTIFICATION</scope>
    <source>
        <strain evidence="4">CBS 304.34</strain>
    </source>
</reference>
<dbReference type="GeneID" id="54462447"/>
<gene>
    <name evidence="2 4" type="ORF">BDZ99DRAFT_469678</name>
</gene>
<reference evidence="2 4" key="1">
    <citation type="journal article" date="2020" name="Stud. Mycol.">
        <title>101 Dothideomycetes genomes: a test case for predicting lifestyles and emergence of pathogens.</title>
        <authorList>
            <person name="Haridas S."/>
            <person name="Albert R."/>
            <person name="Binder M."/>
            <person name="Bloem J."/>
            <person name="Labutti K."/>
            <person name="Salamov A."/>
            <person name="Andreopoulos B."/>
            <person name="Baker S."/>
            <person name="Barry K."/>
            <person name="Bills G."/>
            <person name="Bluhm B."/>
            <person name="Cannon C."/>
            <person name="Castanera R."/>
            <person name="Culley D."/>
            <person name="Daum C."/>
            <person name="Ezra D."/>
            <person name="Gonzalez J."/>
            <person name="Henrissat B."/>
            <person name="Kuo A."/>
            <person name="Liang C."/>
            <person name="Lipzen A."/>
            <person name="Lutzoni F."/>
            <person name="Magnuson J."/>
            <person name="Mondo S."/>
            <person name="Nolan M."/>
            <person name="Ohm R."/>
            <person name="Pangilinan J."/>
            <person name="Park H.-J."/>
            <person name="Ramirez L."/>
            <person name="Alfaro M."/>
            <person name="Sun H."/>
            <person name="Tritt A."/>
            <person name="Yoshinaga Y."/>
            <person name="Zwiers L.-H."/>
            <person name="Turgeon B."/>
            <person name="Goodwin S."/>
            <person name="Spatafora J."/>
            <person name="Crous P."/>
            <person name="Grigoriev I."/>
        </authorList>
    </citation>
    <scope>NUCLEOTIDE SEQUENCE</scope>
    <source>
        <strain evidence="2 4">CBS 304.34</strain>
    </source>
</reference>